<sequence length="195" mass="22406">MASQSEIIKGMTDKELSKQIIFSQLLLIVVSLLSSLIFFDDMVEWFGLFRFNLYEIAYYGILPGLIIVASDIILIYFFPTKYYDDGGINDRIFRNRSIKKIFAIALLVAVSEEILFRGVIQTTFGYVVASIIFALIHIRYLKKPVLLLSVLIVSFYIGYIFILTENLLVTITAHFIVDFLLGVVIRFKSEVLYNE</sequence>
<evidence type="ECO:0000259" key="2">
    <source>
        <dbReference type="Pfam" id="PF02517"/>
    </source>
</evidence>
<proteinExistence type="predicted"/>
<name>A0A1H1BPQ8_9BACI</name>
<reference evidence="3 4" key="1">
    <citation type="submission" date="2016-10" db="EMBL/GenBank/DDBJ databases">
        <authorList>
            <person name="de Groot N.N."/>
        </authorList>
    </citation>
    <scope>NUCLEOTIDE SEQUENCE [LARGE SCALE GENOMIC DNA]</scope>
    <source>
        <strain evidence="3 4">CGMCC 1.10449</strain>
    </source>
</reference>
<feature type="transmembrane region" description="Helical" evidence="1">
    <location>
        <begin position="20"/>
        <end position="39"/>
    </location>
</feature>
<evidence type="ECO:0000256" key="1">
    <source>
        <dbReference type="SAM" id="Phobius"/>
    </source>
</evidence>
<dbReference type="InterPro" id="IPR003675">
    <property type="entry name" value="Rce1/LyrA-like_dom"/>
</dbReference>
<dbReference type="GO" id="GO:0004175">
    <property type="term" value="F:endopeptidase activity"/>
    <property type="evidence" value="ECO:0007669"/>
    <property type="project" value="UniProtKB-ARBA"/>
</dbReference>
<feature type="transmembrane region" description="Helical" evidence="1">
    <location>
        <begin position="59"/>
        <end position="78"/>
    </location>
</feature>
<feature type="domain" description="CAAX prenyl protease 2/Lysostaphin resistance protein A-like" evidence="2">
    <location>
        <begin position="100"/>
        <end position="180"/>
    </location>
</feature>
<keyword evidence="4" id="KW-1185">Reference proteome</keyword>
<accession>A0A1H1BPQ8</accession>
<dbReference type="AlphaFoldDB" id="A0A1H1BPQ8"/>
<evidence type="ECO:0000313" key="3">
    <source>
        <dbReference type="EMBL" id="SDQ53730.1"/>
    </source>
</evidence>
<feature type="transmembrane region" description="Helical" evidence="1">
    <location>
        <begin position="145"/>
        <end position="162"/>
    </location>
</feature>
<feature type="transmembrane region" description="Helical" evidence="1">
    <location>
        <begin position="122"/>
        <end position="138"/>
    </location>
</feature>
<dbReference type="RefSeq" id="WP_092492680.1">
    <property type="nucleotide sequence ID" value="NZ_FNKD01000002.1"/>
</dbReference>
<evidence type="ECO:0000313" key="4">
    <source>
        <dbReference type="Proteomes" id="UP000199444"/>
    </source>
</evidence>
<dbReference type="STRING" id="553311.SAMN05216231_1844"/>
<dbReference type="Proteomes" id="UP000199444">
    <property type="component" value="Unassembled WGS sequence"/>
</dbReference>
<organism evidence="3 4">
    <name type="scientific">Virgibacillus salinus</name>
    <dbReference type="NCBI Taxonomy" id="553311"/>
    <lineage>
        <taxon>Bacteria</taxon>
        <taxon>Bacillati</taxon>
        <taxon>Bacillota</taxon>
        <taxon>Bacilli</taxon>
        <taxon>Bacillales</taxon>
        <taxon>Bacillaceae</taxon>
        <taxon>Virgibacillus</taxon>
    </lineage>
</organism>
<keyword evidence="1" id="KW-1133">Transmembrane helix</keyword>
<dbReference type="Pfam" id="PF02517">
    <property type="entry name" value="Rce1-like"/>
    <property type="match status" value="1"/>
</dbReference>
<feature type="transmembrane region" description="Helical" evidence="1">
    <location>
        <begin position="168"/>
        <end position="187"/>
    </location>
</feature>
<dbReference type="EMBL" id="FNKD01000002">
    <property type="protein sequence ID" value="SDQ53730.1"/>
    <property type="molecule type" value="Genomic_DNA"/>
</dbReference>
<keyword evidence="1" id="KW-0472">Membrane</keyword>
<protein>
    <recommendedName>
        <fullName evidence="2">CAAX prenyl protease 2/Lysostaphin resistance protein A-like domain-containing protein</fullName>
    </recommendedName>
</protein>
<keyword evidence="1" id="KW-0812">Transmembrane</keyword>
<gene>
    <name evidence="3" type="ORF">SAMN05216231_1844</name>
</gene>
<feature type="transmembrane region" description="Helical" evidence="1">
    <location>
        <begin position="98"/>
        <end position="116"/>
    </location>
</feature>
<dbReference type="GO" id="GO:0080120">
    <property type="term" value="P:CAAX-box protein maturation"/>
    <property type="evidence" value="ECO:0007669"/>
    <property type="project" value="UniProtKB-ARBA"/>
</dbReference>